<organism evidence="1 2">
    <name type="scientific">Emticicia soli</name>
    <dbReference type="NCBI Taxonomy" id="2027878"/>
    <lineage>
        <taxon>Bacteria</taxon>
        <taxon>Pseudomonadati</taxon>
        <taxon>Bacteroidota</taxon>
        <taxon>Cytophagia</taxon>
        <taxon>Cytophagales</taxon>
        <taxon>Leadbetterellaceae</taxon>
        <taxon>Emticicia</taxon>
    </lineage>
</organism>
<gene>
    <name evidence="1" type="ORF">ACFSR2_00045</name>
</gene>
<evidence type="ECO:0000313" key="2">
    <source>
        <dbReference type="Proteomes" id="UP001597510"/>
    </source>
</evidence>
<comment type="caution">
    <text evidence="1">The sequence shown here is derived from an EMBL/GenBank/DDBJ whole genome shotgun (WGS) entry which is preliminary data.</text>
</comment>
<evidence type="ECO:0000313" key="1">
    <source>
        <dbReference type="EMBL" id="MFD2519252.1"/>
    </source>
</evidence>
<accession>A0ABW5J2C7</accession>
<keyword evidence="2" id="KW-1185">Reference proteome</keyword>
<sequence>MLKRIIHIILFLSLSGLLYAKEQKTVSLSLSVAKNKRTWASNQQNTPPTADDVISVDFRTNYCLVRCLNDEQDDCSHFNTQAYLFLKENALSDIFVQKTLNFFSSQSIYLLNCIWLI</sequence>
<reference evidence="2" key="1">
    <citation type="journal article" date="2019" name="Int. J. Syst. Evol. Microbiol.">
        <title>The Global Catalogue of Microorganisms (GCM) 10K type strain sequencing project: providing services to taxonomists for standard genome sequencing and annotation.</title>
        <authorList>
            <consortium name="The Broad Institute Genomics Platform"/>
            <consortium name="The Broad Institute Genome Sequencing Center for Infectious Disease"/>
            <person name="Wu L."/>
            <person name="Ma J."/>
        </authorList>
    </citation>
    <scope>NUCLEOTIDE SEQUENCE [LARGE SCALE GENOMIC DNA]</scope>
    <source>
        <strain evidence="2">KCTC 52344</strain>
    </source>
</reference>
<proteinExistence type="predicted"/>
<dbReference type="EMBL" id="JBHULC010000001">
    <property type="protein sequence ID" value="MFD2519252.1"/>
    <property type="molecule type" value="Genomic_DNA"/>
</dbReference>
<dbReference type="Proteomes" id="UP001597510">
    <property type="component" value="Unassembled WGS sequence"/>
</dbReference>
<protein>
    <submittedName>
        <fullName evidence="1">Uncharacterized protein</fullName>
    </submittedName>
</protein>
<name>A0ABW5J2C7_9BACT</name>
<dbReference type="RefSeq" id="WP_340237944.1">
    <property type="nucleotide sequence ID" value="NZ_JBBEWC010000009.1"/>
</dbReference>